<comment type="similarity">
    <text evidence="1">Belongs to the FAD-binding monooxygenase family.</text>
</comment>
<dbReference type="PANTHER" id="PTHR42877">
    <property type="entry name" value="L-ORNITHINE N(5)-MONOOXYGENASE-RELATED"/>
    <property type="match status" value="1"/>
</dbReference>
<reference evidence="2 3" key="1">
    <citation type="journal article" date="2021" name="Nat. Commun.">
        <title>Genetic determinants of endophytism in the Arabidopsis root mycobiome.</title>
        <authorList>
            <person name="Mesny F."/>
            <person name="Miyauchi S."/>
            <person name="Thiergart T."/>
            <person name="Pickel B."/>
            <person name="Atanasova L."/>
            <person name="Karlsson M."/>
            <person name="Huettel B."/>
            <person name="Barry K.W."/>
            <person name="Haridas S."/>
            <person name="Chen C."/>
            <person name="Bauer D."/>
            <person name="Andreopoulos W."/>
            <person name="Pangilinan J."/>
            <person name="LaButti K."/>
            <person name="Riley R."/>
            <person name="Lipzen A."/>
            <person name="Clum A."/>
            <person name="Drula E."/>
            <person name="Henrissat B."/>
            <person name="Kohler A."/>
            <person name="Grigoriev I.V."/>
            <person name="Martin F.M."/>
            <person name="Hacquard S."/>
        </authorList>
    </citation>
    <scope>NUCLEOTIDE SEQUENCE [LARGE SCALE GENOMIC DNA]</scope>
    <source>
        <strain evidence="2 3">MPI-CAGE-CH-0241</strain>
    </source>
</reference>
<evidence type="ECO:0000313" key="3">
    <source>
        <dbReference type="Proteomes" id="UP000777438"/>
    </source>
</evidence>
<gene>
    <name evidence="2" type="ORF">B0T10DRAFT_509739</name>
</gene>
<sequence length="596" mass="67125">MSSDRPIDAARPLKVIYIGAGVSGIVGAIQFRKLLPSVELVIYEKNADIGGTWYENRYPGCACDVPSHVYQLSSESWTEWTQFYSGAPEIWEYWNRVAIKHDIRKHVRLSHKCVEARWDDVRAKWTVKLQQLDANPSVLIEDEADVLITGTGLLNEWKWPAIEGLHSFNGDLLHTANWDESVDLANKSVAVIGAGSSGIQVVPALVSKVKSMDHYVRGKTWISNQINEEFLKEKTSDANFNYSAEEKRFWRENPSAYLSYRKSLEMGLQTFWEITLRDSARHASARIDYERNMIKRLSPKPELIGQLIPEFPPLCKRLTPGPGYLEALTAPNVSLVSQAIASVSAEGVTTVDGVTRPVDAIICATGFETNPGHGFPIYGRDGINLRDKYKVRPRTYLGLCTDNFPNFFQSLGPNAFQGAGSLLITIEYTHSYIGQVLQRLAHGNVRTIEPKRKQVDNFTNFCEEYFKKTVYTTDCVSWYKSSPAGATIEERKNARVTALWPGSSIHAIHALESVRWDDFDMDTFGGDDFAWFGNGSSLVDRNRAPEAEHLTWYLNGTQFLHEHKEPTNGMNGVNGVCGEASEANDKEFRKRKRIQV</sequence>
<dbReference type="SUPFAM" id="SSF51905">
    <property type="entry name" value="FAD/NAD(P)-binding domain"/>
    <property type="match status" value="2"/>
</dbReference>
<dbReference type="AlphaFoldDB" id="A0A9P9ARN2"/>
<dbReference type="InterPro" id="IPR051209">
    <property type="entry name" value="FAD-bind_Monooxygenase_sf"/>
</dbReference>
<comment type="caution">
    <text evidence="2">The sequence shown here is derived from an EMBL/GenBank/DDBJ whole genome shotgun (WGS) entry which is preliminary data.</text>
</comment>
<accession>A0A9P9ARN2</accession>
<keyword evidence="3" id="KW-1185">Reference proteome</keyword>
<name>A0A9P9ARN2_9HYPO</name>
<dbReference type="Pfam" id="PF13450">
    <property type="entry name" value="NAD_binding_8"/>
    <property type="match status" value="1"/>
</dbReference>
<protein>
    <submittedName>
        <fullName evidence="2">Uncharacterized protein</fullName>
    </submittedName>
</protein>
<dbReference type="PANTHER" id="PTHR42877:SF7">
    <property type="entry name" value="FLAVIN-BINDING MONOOXYGENASE-RELATED"/>
    <property type="match status" value="1"/>
</dbReference>
<dbReference type="Proteomes" id="UP000777438">
    <property type="component" value="Unassembled WGS sequence"/>
</dbReference>
<dbReference type="EMBL" id="JAGPYM010000006">
    <property type="protein sequence ID" value="KAH6893129.1"/>
    <property type="molecule type" value="Genomic_DNA"/>
</dbReference>
<evidence type="ECO:0000256" key="1">
    <source>
        <dbReference type="ARBA" id="ARBA00010139"/>
    </source>
</evidence>
<organism evidence="2 3">
    <name type="scientific">Thelonectria olida</name>
    <dbReference type="NCBI Taxonomy" id="1576542"/>
    <lineage>
        <taxon>Eukaryota</taxon>
        <taxon>Fungi</taxon>
        <taxon>Dikarya</taxon>
        <taxon>Ascomycota</taxon>
        <taxon>Pezizomycotina</taxon>
        <taxon>Sordariomycetes</taxon>
        <taxon>Hypocreomycetidae</taxon>
        <taxon>Hypocreales</taxon>
        <taxon>Nectriaceae</taxon>
        <taxon>Thelonectria</taxon>
    </lineage>
</organism>
<proteinExistence type="inferred from homology"/>
<dbReference type="OrthoDB" id="74360at2759"/>
<dbReference type="Gene3D" id="3.50.50.60">
    <property type="entry name" value="FAD/NAD(P)-binding domain"/>
    <property type="match status" value="2"/>
</dbReference>
<dbReference type="InterPro" id="IPR036188">
    <property type="entry name" value="FAD/NAD-bd_sf"/>
</dbReference>
<evidence type="ECO:0000313" key="2">
    <source>
        <dbReference type="EMBL" id="KAH6893129.1"/>
    </source>
</evidence>